<dbReference type="InterPro" id="IPR023562">
    <property type="entry name" value="ClpP/TepA"/>
</dbReference>
<keyword evidence="5" id="KW-0720">Serine protease</keyword>
<comment type="caution">
    <text evidence="7">The sequence shown here is derived from an EMBL/GenBank/DDBJ whole genome shotgun (WGS) entry which is preliminary data.</text>
</comment>
<name>A0A556RSF7_9GAMM</name>
<dbReference type="PANTHER" id="PTHR10381:SF70">
    <property type="entry name" value="ATP-DEPENDENT CLP PROTEASE PROTEOLYTIC SUBUNIT"/>
    <property type="match status" value="1"/>
</dbReference>
<dbReference type="SUPFAM" id="SSF52096">
    <property type="entry name" value="ClpP/crotonase"/>
    <property type="match status" value="1"/>
</dbReference>
<dbReference type="EMBL" id="VMHL01000001">
    <property type="protein sequence ID" value="TSJ91831.1"/>
    <property type="molecule type" value="Genomic_DNA"/>
</dbReference>
<proteinExistence type="inferred from homology"/>
<dbReference type="InterPro" id="IPR029045">
    <property type="entry name" value="ClpP/crotonase-like_dom_sf"/>
</dbReference>
<keyword evidence="3 7" id="KW-0645">Protease</keyword>
<comment type="similarity">
    <text evidence="1 6">Belongs to the peptidase S14 family.</text>
</comment>
<dbReference type="CDD" id="cd07016">
    <property type="entry name" value="S14_ClpP_1"/>
    <property type="match status" value="1"/>
</dbReference>
<sequence>MKKQNLPVAPQSLQKVPIAFDLSANALNKWESGIKAEIEEDNTISILDPIGLDYWTGDGVTAKRIAAALRQIGHEQDVTVYINSPGGDMFEGFAIYNLLRNHGGKVTVKIIGIAASAASIIAMSGDDLQIARAGFLMIHNCWLHAVGNRHDFREVAETIEPFDLAMTDIYAIRSGLDKNLIISMMDKETYIVGNDAVEQGFADSLLPADIVTKQKESDPNSSIKKLDALLAKAQLPRTERRKFIQELKTSMSGAASESTPCAASDVQINVEFGSTAKLSNSLKGILK</sequence>
<dbReference type="GO" id="GO:0009368">
    <property type="term" value="C:endopeptidase Clp complex"/>
    <property type="evidence" value="ECO:0007669"/>
    <property type="project" value="TreeGrafter"/>
</dbReference>
<keyword evidence="4" id="KW-0378">Hydrolase</keyword>
<dbReference type="RefSeq" id="WP_144187578.1">
    <property type="nucleotide sequence ID" value="NZ_VMHL01000001.1"/>
</dbReference>
<dbReference type="AlphaFoldDB" id="A0A556RSF7"/>
<evidence type="ECO:0000256" key="1">
    <source>
        <dbReference type="ARBA" id="ARBA00007039"/>
    </source>
</evidence>
<evidence type="ECO:0000256" key="5">
    <source>
        <dbReference type="ARBA" id="ARBA00022825"/>
    </source>
</evidence>
<accession>A0A556RSF7</accession>
<dbReference type="GO" id="GO:0004252">
    <property type="term" value="F:serine-type endopeptidase activity"/>
    <property type="evidence" value="ECO:0007669"/>
    <property type="project" value="InterPro"/>
</dbReference>
<evidence type="ECO:0000313" key="7">
    <source>
        <dbReference type="EMBL" id="TSJ91831.1"/>
    </source>
</evidence>
<dbReference type="InterPro" id="IPR001907">
    <property type="entry name" value="ClpP"/>
</dbReference>
<reference evidence="7 8" key="1">
    <citation type="submission" date="2019-07" db="EMBL/GenBank/DDBJ databases">
        <title>Gilliamella genomes.</title>
        <authorList>
            <person name="Zheng H."/>
        </authorList>
    </citation>
    <scope>NUCLEOTIDE SEQUENCE [LARGE SCALE GENOMIC DNA]</scope>
    <source>
        <strain evidence="7 8">W8131</strain>
    </source>
</reference>
<dbReference type="Proteomes" id="UP000319138">
    <property type="component" value="Unassembled WGS sequence"/>
</dbReference>
<keyword evidence="2" id="KW-0963">Cytoplasm</keyword>
<dbReference type="Gene3D" id="3.90.226.10">
    <property type="entry name" value="2-enoyl-CoA Hydratase, Chain A, domain 1"/>
    <property type="match status" value="1"/>
</dbReference>
<evidence type="ECO:0000256" key="3">
    <source>
        <dbReference type="ARBA" id="ARBA00022670"/>
    </source>
</evidence>
<dbReference type="GO" id="GO:0006515">
    <property type="term" value="P:protein quality control for misfolded or incompletely synthesized proteins"/>
    <property type="evidence" value="ECO:0007669"/>
    <property type="project" value="TreeGrafter"/>
</dbReference>
<dbReference type="GO" id="GO:0004176">
    <property type="term" value="F:ATP-dependent peptidase activity"/>
    <property type="evidence" value="ECO:0007669"/>
    <property type="project" value="InterPro"/>
</dbReference>
<organism evidence="7 8">
    <name type="scientific">Gilliamella apicola</name>
    <dbReference type="NCBI Taxonomy" id="1196095"/>
    <lineage>
        <taxon>Bacteria</taxon>
        <taxon>Pseudomonadati</taxon>
        <taxon>Pseudomonadota</taxon>
        <taxon>Gammaproteobacteria</taxon>
        <taxon>Orbales</taxon>
        <taxon>Orbaceae</taxon>
        <taxon>Gilliamella</taxon>
    </lineage>
</organism>
<evidence type="ECO:0000256" key="4">
    <source>
        <dbReference type="ARBA" id="ARBA00022801"/>
    </source>
</evidence>
<evidence type="ECO:0000256" key="6">
    <source>
        <dbReference type="RuleBase" id="RU003567"/>
    </source>
</evidence>
<dbReference type="PANTHER" id="PTHR10381">
    <property type="entry name" value="ATP-DEPENDENT CLP PROTEASE PROTEOLYTIC SUBUNIT"/>
    <property type="match status" value="1"/>
</dbReference>
<protein>
    <recommendedName>
        <fullName evidence="6">ATP-dependent Clp protease proteolytic subunit</fullName>
    </recommendedName>
</protein>
<gene>
    <name evidence="7" type="ORF">FPQ14_00760</name>
</gene>
<evidence type="ECO:0000313" key="8">
    <source>
        <dbReference type="Proteomes" id="UP000319138"/>
    </source>
</evidence>
<dbReference type="Pfam" id="PF00574">
    <property type="entry name" value="CLP_protease"/>
    <property type="match status" value="1"/>
</dbReference>
<dbReference type="NCBIfam" id="NF045542">
    <property type="entry name" value="Clp_rel_HeadMat"/>
    <property type="match status" value="1"/>
</dbReference>
<dbReference type="PRINTS" id="PR00127">
    <property type="entry name" value="CLPPROTEASEP"/>
</dbReference>
<dbReference type="GO" id="GO:0051117">
    <property type="term" value="F:ATPase binding"/>
    <property type="evidence" value="ECO:0007669"/>
    <property type="project" value="TreeGrafter"/>
</dbReference>
<evidence type="ECO:0000256" key="2">
    <source>
        <dbReference type="ARBA" id="ARBA00022490"/>
    </source>
</evidence>